<dbReference type="SUPFAM" id="SSF63712">
    <property type="entry name" value="Nicotinic receptor ligand binding domain-like"/>
    <property type="match status" value="1"/>
</dbReference>
<feature type="domain" description="Neurotransmitter-gated ion-channel transmembrane" evidence="16">
    <location>
        <begin position="412"/>
        <end position="479"/>
    </location>
</feature>
<keyword evidence="8" id="KW-0406">Ion transport</keyword>
<feature type="transmembrane region" description="Helical" evidence="13">
    <location>
        <begin position="307"/>
        <end position="328"/>
    </location>
</feature>
<dbReference type="InterPro" id="IPR036719">
    <property type="entry name" value="Neuro-gated_channel_TM_sf"/>
</dbReference>
<dbReference type="GeneID" id="109466358"/>
<accession>A0A6P4YBL0</accession>
<evidence type="ECO:0000256" key="8">
    <source>
        <dbReference type="ARBA" id="ARBA00023065"/>
    </source>
</evidence>
<dbReference type="CDD" id="cd19049">
    <property type="entry name" value="LGIC_TM_anion"/>
    <property type="match status" value="1"/>
</dbReference>
<evidence type="ECO:0000256" key="13">
    <source>
        <dbReference type="SAM" id="Phobius"/>
    </source>
</evidence>
<dbReference type="PROSITE" id="PS00236">
    <property type="entry name" value="NEUROTR_ION_CHANNEL"/>
    <property type="match status" value="1"/>
</dbReference>
<feature type="signal peptide" evidence="14">
    <location>
        <begin position="1"/>
        <end position="21"/>
    </location>
</feature>
<evidence type="ECO:0000256" key="6">
    <source>
        <dbReference type="ARBA" id="ARBA00022729"/>
    </source>
</evidence>
<keyword evidence="11" id="KW-0868">Chloride</keyword>
<evidence type="ECO:0000259" key="15">
    <source>
        <dbReference type="Pfam" id="PF02931"/>
    </source>
</evidence>
<keyword evidence="5 13" id="KW-0812">Transmembrane</keyword>
<keyword evidence="9 13" id="KW-0472">Membrane</keyword>
<keyword evidence="7 13" id="KW-1133">Transmembrane helix</keyword>
<evidence type="ECO:0000256" key="14">
    <source>
        <dbReference type="SAM" id="SignalP"/>
    </source>
</evidence>
<dbReference type="Proteomes" id="UP000515135">
    <property type="component" value="Unplaced"/>
</dbReference>
<keyword evidence="12" id="KW-0407">Ion channel</keyword>
<dbReference type="GO" id="GO:0005230">
    <property type="term" value="F:extracellular ligand-gated monoatomic ion channel activity"/>
    <property type="evidence" value="ECO:0007669"/>
    <property type="project" value="InterPro"/>
</dbReference>
<sequence>MSRLSLFSLAVSCICFLRYDATSTKTTYRGSAGCRAAGSETGGSSTAGYSGGSLSDWETWQAFRTGDRLPGNYSKTVRPNDDERWTGVSCGVRLSDIGSLSETSMKFEARFDMTLEWTDPRLAGLTMGLAPIPIRYLWTPDIRFGQETEVLSESDSGNDMDDNTITTWIFPDGKIAYKKSYEGRIKCAMSLQSYPMDRQDCTFQIHAYNGVHLRLEPNFEWTASAPLTTDLPSVHSQFQIYSVQIRSFANSFLDTAEATANTYTSLEITLSFRRLLSSHLFELFIPCVTIVCLSWVAFWINRAAVPARVALGITTVLTMVTQATRVVGMPHVSYVRAIDVWVLACQAFVFLALIEYAVVNYLMNNANKAKPFCLSQLTKAKAKPAVSPTEGLPRLENKSNLAGKPAYHAAKVDNSEKDQTASPLPTNLSKLSFFVLNNNKLEKSKNKEKEEGKDKASIIDETSRVVFPMAFLLFNIVYWLYYYDYF</sequence>
<evidence type="ECO:0000256" key="4">
    <source>
        <dbReference type="ARBA" id="ARBA00022475"/>
    </source>
</evidence>
<dbReference type="SUPFAM" id="SSF90112">
    <property type="entry name" value="Neurotransmitter-gated ion-channel transmembrane pore"/>
    <property type="match status" value="1"/>
</dbReference>
<proteinExistence type="predicted"/>
<dbReference type="InterPro" id="IPR038050">
    <property type="entry name" value="Neuro_actylchol_rec"/>
</dbReference>
<dbReference type="Gene3D" id="1.20.58.390">
    <property type="entry name" value="Neurotransmitter-gated ion-channel transmembrane domain"/>
    <property type="match status" value="1"/>
</dbReference>
<evidence type="ECO:0000256" key="5">
    <source>
        <dbReference type="ARBA" id="ARBA00022692"/>
    </source>
</evidence>
<feature type="domain" description="Neurotransmitter-gated ion-channel ligand-binding" evidence="15">
    <location>
        <begin position="67"/>
        <end position="274"/>
    </location>
</feature>
<dbReference type="InterPro" id="IPR018000">
    <property type="entry name" value="Neurotransmitter_ion_chnl_CS"/>
</dbReference>
<dbReference type="GO" id="GO:0004888">
    <property type="term" value="F:transmembrane signaling receptor activity"/>
    <property type="evidence" value="ECO:0007669"/>
    <property type="project" value="InterPro"/>
</dbReference>
<evidence type="ECO:0000313" key="17">
    <source>
        <dbReference type="Proteomes" id="UP000515135"/>
    </source>
</evidence>
<evidence type="ECO:0000259" key="16">
    <source>
        <dbReference type="Pfam" id="PF02932"/>
    </source>
</evidence>
<dbReference type="Gene3D" id="2.70.170.10">
    <property type="entry name" value="Neurotransmitter-gated ion-channel ligand-binding domain"/>
    <property type="match status" value="1"/>
</dbReference>
<evidence type="ECO:0000256" key="1">
    <source>
        <dbReference type="ARBA" id="ARBA00004141"/>
    </source>
</evidence>
<dbReference type="InterPro" id="IPR006201">
    <property type="entry name" value="Neur_channel"/>
</dbReference>
<evidence type="ECO:0000256" key="3">
    <source>
        <dbReference type="ARBA" id="ARBA00022448"/>
    </source>
</evidence>
<feature type="transmembrane region" description="Helical" evidence="13">
    <location>
        <begin position="340"/>
        <end position="362"/>
    </location>
</feature>
<dbReference type="OrthoDB" id="10051255at2759"/>
<keyword evidence="17" id="KW-1185">Reference proteome</keyword>
<dbReference type="InterPro" id="IPR006028">
    <property type="entry name" value="GABAA/Glycine_rcpt"/>
</dbReference>
<keyword evidence="6 14" id="KW-0732">Signal</keyword>
<dbReference type="GO" id="GO:0005254">
    <property type="term" value="F:chloride channel activity"/>
    <property type="evidence" value="ECO:0007669"/>
    <property type="project" value="UniProtKB-KW"/>
</dbReference>
<protein>
    <submittedName>
        <fullName evidence="18">Glycine receptor subunit alpha-2-like</fullName>
    </submittedName>
</protein>
<dbReference type="Pfam" id="PF02932">
    <property type="entry name" value="Neur_chan_memb"/>
    <property type="match status" value="2"/>
</dbReference>
<keyword evidence="10" id="KW-0869">Chloride channel</keyword>
<dbReference type="AlphaFoldDB" id="A0A6P4YBL0"/>
<dbReference type="InterPro" id="IPR036734">
    <property type="entry name" value="Neur_chan_lig-bd_sf"/>
</dbReference>
<reference evidence="18" key="1">
    <citation type="submission" date="2025-08" db="UniProtKB">
        <authorList>
            <consortium name="RefSeq"/>
        </authorList>
    </citation>
    <scope>IDENTIFICATION</scope>
    <source>
        <tissue evidence="18">Gonad</tissue>
    </source>
</reference>
<evidence type="ECO:0000256" key="10">
    <source>
        <dbReference type="ARBA" id="ARBA00023173"/>
    </source>
</evidence>
<evidence type="ECO:0000313" key="18">
    <source>
        <dbReference type="RefSeq" id="XP_019619629.1"/>
    </source>
</evidence>
<evidence type="ECO:0000256" key="11">
    <source>
        <dbReference type="ARBA" id="ARBA00023214"/>
    </source>
</evidence>
<dbReference type="InterPro" id="IPR006202">
    <property type="entry name" value="Neur_chan_lig-bd"/>
</dbReference>
<evidence type="ECO:0000256" key="9">
    <source>
        <dbReference type="ARBA" id="ARBA00023136"/>
    </source>
</evidence>
<dbReference type="CDD" id="cd18987">
    <property type="entry name" value="LGIC_ECD_anion"/>
    <property type="match status" value="1"/>
</dbReference>
<dbReference type="KEGG" id="bbel:109466358"/>
<feature type="transmembrane region" description="Helical" evidence="13">
    <location>
        <begin position="280"/>
        <end position="300"/>
    </location>
</feature>
<keyword evidence="4" id="KW-1003">Cell membrane</keyword>
<dbReference type="PRINTS" id="PR00253">
    <property type="entry name" value="GABAARECEPTR"/>
</dbReference>
<dbReference type="InterPro" id="IPR006029">
    <property type="entry name" value="Neurotrans-gated_channel_TM"/>
</dbReference>
<dbReference type="PANTHER" id="PTHR18945">
    <property type="entry name" value="NEUROTRANSMITTER GATED ION CHANNEL"/>
    <property type="match status" value="1"/>
</dbReference>
<comment type="subcellular location">
    <subcellularLocation>
        <location evidence="2">Cell membrane</location>
    </subcellularLocation>
    <subcellularLocation>
        <location evidence="1">Membrane</location>
        <topology evidence="1">Multi-pass membrane protein</topology>
    </subcellularLocation>
</comment>
<keyword evidence="3" id="KW-0813">Transport</keyword>
<evidence type="ECO:0000256" key="12">
    <source>
        <dbReference type="ARBA" id="ARBA00023303"/>
    </source>
</evidence>
<feature type="chain" id="PRO_5028281234" evidence="14">
    <location>
        <begin position="22"/>
        <end position="486"/>
    </location>
</feature>
<organism evidence="17 18">
    <name type="scientific">Branchiostoma belcheri</name>
    <name type="common">Amphioxus</name>
    <dbReference type="NCBI Taxonomy" id="7741"/>
    <lineage>
        <taxon>Eukaryota</taxon>
        <taxon>Metazoa</taxon>
        <taxon>Chordata</taxon>
        <taxon>Cephalochordata</taxon>
        <taxon>Leptocardii</taxon>
        <taxon>Amphioxiformes</taxon>
        <taxon>Branchiostomatidae</taxon>
        <taxon>Branchiostoma</taxon>
    </lineage>
</organism>
<evidence type="ECO:0000256" key="2">
    <source>
        <dbReference type="ARBA" id="ARBA00004236"/>
    </source>
</evidence>
<feature type="transmembrane region" description="Helical" evidence="13">
    <location>
        <begin position="465"/>
        <end position="483"/>
    </location>
</feature>
<feature type="domain" description="Neurotransmitter-gated ion-channel transmembrane" evidence="16">
    <location>
        <begin position="284"/>
        <end position="368"/>
    </location>
</feature>
<dbReference type="Pfam" id="PF02931">
    <property type="entry name" value="Neur_chan_LBD"/>
    <property type="match status" value="1"/>
</dbReference>
<dbReference type="GO" id="GO:0034707">
    <property type="term" value="C:chloride channel complex"/>
    <property type="evidence" value="ECO:0007669"/>
    <property type="project" value="UniProtKB-KW"/>
</dbReference>
<evidence type="ECO:0000256" key="7">
    <source>
        <dbReference type="ARBA" id="ARBA00022989"/>
    </source>
</evidence>
<name>A0A6P4YBL0_BRABE</name>
<dbReference type="RefSeq" id="XP_019619629.1">
    <property type="nucleotide sequence ID" value="XM_019764070.1"/>
</dbReference>
<gene>
    <name evidence="18" type="primary">LOC109466358</name>
</gene>
<dbReference type="GO" id="GO:0005886">
    <property type="term" value="C:plasma membrane"/>
    <property type="evidence" value="ECO:0007669"/>
    <property type="project" value="UniProtKB-SubCell"/>
</dbReference>